<dbReference type="CDD" id="cd02133">
    <property type="entry name" value="PA_C5a_like"/>
    <property type="match status" value="1"/>
</dbReference>
<feature type="region of interest" description="Disordered" evidence="12">
    <location>
        <begin position="1"/>
        <end position="20"/>
    </location>
</feature>
<dbReference type="PROSITE" id="PS00137">
    <property type="entry name" value="SUBTILASE_HIS"/>
    <property type="match status" value="1"/>
</dbReference>
<evidence type="ECO:0000256" key="3">
    <source>
        <dbReference type="ARBA" id="ARBA00022525"/>
    </source>
</evidence>
<dbReference type="InterPro" id="IPR000209">
    <property type="entry name" value="Peptidase_S8/S53_dom"/>
</dbReference>
<dbReference type="PROSITE" id="PS00136">
    <property type="entry name" value="SUBTILASE_ASP"/>
    <property type="match status" value="1"/>
</dbReference>
<gene>
    <name evidence="16" type="ORF">EII34_04325</name>
</gene>
<evidence type="ECO:0000256" key="4">
    <source>
        <dbReference type="ARBA" id="ARBA00022670"/>
    </source>
</evidence>
<dbReference type="Proteomes" id="UP000280819">
    <property type="component" value="Unassembled WGS sequence"/>
</dbReference>
<dbReference type="GO" id="GO:0004252">
    <property type="term" value="F:serine-type endopeptidase activity"/>
    <property type="evidence" value="ECO:0007669"/>
    <property type="project" value="UniProtKB-UniRule"/>
</dbReference>
<name>A0A3P1TAA5_9ACTN</name>
<dbReference type="Gene3D" id="3.50.30.30">
    <property type="match status" value="1"/>
</dbReference>
<comment type="similarity">
    <text evidence="1 10 11">Belongs to the peptidase S8 family.</text>
</comment>
<dbReference type="Gene3D" id="3.30.70.80">
    <property type="entry name" value="Peptidase S8 propeptide/proteinase inhibitor I9"/>
    <property type="match status" value="1"/>
</dbReference>
<dbReference type="InterPro" id="IPR036852">
    <property type="entry name" value="Peptidase_S8/S53_dom_sf"/>
</dbReference>
<keyword evidence="4 10" id="KW-0645">Protease</keyword>
<evidence type="ECO:0000256" key="2">
    <source>
        <dbReference type="ARBA" id="ARBA00022512"/>
    </source>
</evidence>
<dbReference type="EMBL" id="RQZG01000003">
    <property type="protein sequence ID" value="RRD06344.1"/>
    <property type="molecule type" value="Genomic_DNA"/>
</dbReference>
<dbReference type="InterPro" id="IPR023828">
    <property type="entry name" value="Peptidase_S8_Ser-AS"/>
</dbReference>
<dbReference type="GO" id="GO:0016020">
    <property type="term" value="C:membrane"/>
    <property type="evidence" value="ECO:0007669"/>
    <property type="project" value="InterPro"/>
</dbReference>
<reference evidence="16 17" key="1">
    <citation type="submission" date="2018-11" db="EMBL/GenBank/DDBJ databases">
        <title>Genomes From Bacteria Associated with the Canine Oral Cavity: a Test Case for Automated Genome-Based Taxonomic Assignment.</title>
        <authorList>
            <person name="Coil D.A."/>
            <person name="Jospin G."/>
            <person name="Darling A.E."/>
            <person name="Wallis C."/>
            <person name="Davis I.J."/>
            <person name="Harris S."/>
            <person name="Eisen J.A."/>
            <person name="Holcombe L.J."/>
            <person name="O'Flynn C."/>
        </authorList>
    </citation>
    <scope>NUCLEOTIDE SEQUENCE [LARGE SCALE GENOMIC DNA]</scope>
    <source>
        <strain evidence="16 17">OH887_COT-365</strain>
    </source>
</reference>
<evidence type="ECO:0000259" key="14">
    <source>
        <dbReference type="Pfam" id="PF02225"/>
    </source>
</evidence>
<dbReference type="Pfam" id="PF00082">
    <property type="entry name" value="Peptidase_S8"/>
    <property type="match status" value="1"/>
</dbReference>
<evidence type="ECO:0000256" key="5">
    <source>
        <dbReference type="ARBA" id="ARBA00022729"/>
    </source>
</evidence>
<evidence type="ECO:0000313" key="17">
    <source>
        <dbReference type="Proteomes" id="UP000280819"/>
    </source>
</evidence>
<evidence type="ECO:0000256" key="8">
    <source>
        <dbReference type="ARBA" id="ARBA00022825"/>
    </source>
</evidence>
<evidence type="ECO:0000256" key="11">
    <source>
        <dbReference type="RuleBase" id="RU003355"/>
    </source>
</evidence>
<evidence type="ECO:0000256" key="7">
    <source>
        <dbReference type="ARBA" id="ARBA00022801"/>
    </source>
</evidence>
<accession>A0A3P1TAA5</accession>
<dbReference type="InterPro" id="IPR046450">
    <property type="entry name" value="PA_dom_sf"/>
</dbReference>
<dbReference type="InterPro" id="IPR010435">
    <property type="entry name" value="C5a/SBT2-like_Fn3"/>
</dbReference>
<evidence type="ECO:0000259" key="13">
    <source>
        <dbReference type="Pfam" id="PF00082"/>
    </source>
</evidence>
<dbReference type="InterPro" id="IPR022398">
    <property type="entry name" value="Peptidase_S8_His-AS"/>
</dbReference>
<keyword evidence="5" id="KW-0732">Signal</keyword>
<dbReference type="InterPro" id="IPR003137">
    <property type="entry name" value="PA_domain"/>
</dbReference>
<protein>
    <recommendedName>
        <fullName evidence="18">S8 family serine peptidase</fullName>
    </recommendedName>
</protein>
<dbReference type="SUPFAM" id="SSF52025">
    <property type="entry name" value="PA domain"/>
    <property type="match status" value="1"/>
</dbReference>
<dbReference type="GO" id="GO:0006508">
    <property type="term" value="P:proteolysis"/>
    <property type="evidence" value="ECO:0007669"/>
    <property type="project" value="UniProtKB-KW"/>
</dbReference>
<feature type="domain" description="C5a peptidase/Subtilisin-like protease SBT2-like Fn3-like" evidence="15">
    <location>
        <begin position="665"/>
        <end position="770"/>
    </location>
</feature>
<dbReference type="Pfam" id="PF06280">
    <property type="entry name" value="fn3_5"/>
    <property type="match status" value="1"/>
</dbReference>
<evidence type="ECO:0000259" key="15">
    <source>
        <dbReference type="Pfam" id="PF06280"/>
    </source>
</evidence>
<evidence type="ECO:0008006" key="18">
    <source>
        <dbReference type="Google" id="ProtNLM"/>
    </source>
</evidence>
<organism evidence="16 17">
    <name type="scientific">Arachnia propionica</name>
    <dbReference type="NCBI Taxonomy" id="1750"/>
    <lineage>
        <taxon>Bacteria</taxon>
        <taxon>Bacillati</taxon>
        <taxon>Actinomycetota</taxon>
        <taxon>Actinomycetes</taxon>
        <taxon>Propionibacteriales</taxon>
        <taxon>Propionibacteriaceae</taxon>
        <taxon>Arachnia</taxon>
    </lineage>
</organism>
<dbReference type="PRINTS" id="PR00723">
    <property type="entry name" value="SUBTILISIN"/>
</dbReference>
<dbReference type="InterPro" id="IPR015500">
    <property type="entry name" value="Peptidase_S8_subtilisin-rel"/>
</dbReference>
<dbReference type="Gene3D" id="2.60.40.1710">
    <property type="entry name" value="Subtilisin-like superfamily"/>
    <property type="match status" value="1"/>
</dbReference>
<feature type="active site" description="Charge relay system" evidence="9 10">
    <location>
        <position position="583"/>
    </location>
</feature>
<comment type="caution">
    <text evidence="16">The sequence shown here is derived from an EMBL/GenBank/DDBJ whole genome shotgun (WGS) entry which is preliminary data.</text>
</comment>
<dbReference type="InterPro" id="IPR050131">
    <property type="entry name" value="Peptidase_S8_subtilisin-like"/>
</dbReference>
<evidence type="ECO:0000256" key="12">
    <source>
        <dbReference type="SAM" id="MobiDB-lite"/>
    </source>
</evidence>
<sequence>MRGDPLGMGPRSSSWPKVKGLDKPFLPRVGVVRMTRPSGPTAGPRPRGRSMRKALVTTAALSLLLTLVSPSAVAEEPPAPPPFRSETPAVPGTGPGSPDEPQHVIVLLKQEEALDRVLGRWAGVEGFDVRRRFGHLVDGFSATLPKSRLRALAADPDVETVQKVKTYQTSMQTAGELTQSVAARTDLGVDGAGIVVSVIDTGIDPTHQDMRLDDGVATKLTPQGEHATAKVPYGWNYADQNSNFVDATASMHGMHVAGIVAANGGPDADVTTNGRINGIAPNAQLLAMKVFSNDPAQGGAKEDDIIAAIEDSVTMGADIINMSLGAANGTNESSIGQGRAIAAAQAAGVQVIVAAGNDGLNGSSNGSTVDHSSMLDDGTMGNPASTTEALSIASVDNSHSLATLATVNTANGPVELPYKLQIGRTDEQEHGIVFAGFGRPEDFPAHTTGNFALIERGEVSFTDKFTNAVEAGAIGVIVYNNAAGGENFTGMSGLQDFTIPGAFMFHSVGEQLKQAIANNDGTARITLTGKTRLLELSPTLRASDFSSWGATPELDFKPQLAGIGGNVRSTINDNAYLEESGTSMAAPHVAGAFALALTKYREMYPDLTAGERNQLLRTAFSNTAKILEHSPGQPYAPRQIGAGLIQTVDAVNTRVFATVDGHPTIALRQVDGPRTFTVTLTNRDDRDHTFTTGATCVVTESQQAGEANTTGCHDTEELSPQVRSVTVPAGGTATLDYTLTPDTSERHWIQGWATLDSGEDDQPDLAIPYLGFVGDWNAEPIIDHPRQDGRTPVLDGVLGPDQANLTQLYGPLGHTETSSQWMSPNGDGFFDELFPLYMLLRSAGEIQFEVVKDGAVVRSFGTERDMSRLPLRLVPPAIQSAAEGATNQAWDGTLYDPDTATFEKVPDADLGTYRYRIRSRLSEDFDWQVTELSIGIDTVAPEASFTVVPQPDGSRLYTVTASDDRSGLENPAGVFARDAASATVFEPTITSPGTYTFTIPAAIAGGDSYVEILAMDKAGNTTELRDFYQTRPIRVLNSHKVDRWIGKDSVPFLHPEIIDGKAVIDLVVAPGVARVEWNGAPVEITEGRARVLVPLTPGRTELDFVAHSANGDELGRTDHWLGYDTTPPTLQITSAPLNENGELVPAPDGTVTISGRVSDDLAAPTDVALLENGLEEITLDDEGRFTHVFTPTEQQSFLVLVALDHASTYKQREDYANSAAKAWPIAGRASQEGLHAIFDDPMMRGGRFGQSAYLVNPAFQNLEIVNQDAQPGELAARLTVTGRLSEEPRSFQVGGKDVELDDELRFSIPIDLSNAINRVGYVAVAKNGERIEGSWRMVYDRALPGIDLTVDPRLHADGAIYLREQPSDIQLSGEVWDNEFGYRLEVNGNVVEEFENLWDSGADNRLPFSTTVPGAKGGQTMLLSLKDGMGNGFEQQVPVVLDDTAPKVGIDDQARTLGRDAEFTVTATDEHLESLTVLLDDREVATEVVALVPHPRAGHTEYRQEEVVSSTTGSEGIAETSKQVTLRLKDLPDLTSGRHTISAVARDKAGNSAVASSVVNVDEPPTITGPDTVTVEAGKDPRQAIREAYQATDPEDGALELVFDATTLVPGHATELELSATDSAGNTTRRVVTITLQIRVPGTPEAPGLPGTPGGGGKPQKPMKPVLPVTRPGLPSTGR</sequence>
<dbReference type="CDD" id="cd07475">
    <property type="entry name" value="Peptidases_S8_C5a_Peptidase"/>
    <property type="match status" value="1"/>
</dbReference>
<evidence type="ECO:0000256" key="9">
    <source>
        <dbReference type="PIRSR" id="PIRSR615500-1"/>
    </source>
</evidence>
<feature type="active site" description="Charge relay system" evidence="9 10">
    <location>
        <position position="200"/>
    </location>
</feature>
<keyword evidence="2" id="KW-0134">Cell wall</keyword>
<proteinExistence type="inferred from homology"/>
<dbReference type="PROSITE" id="PS00138">
    <property type="entry name" value="SUBTILASE_SER"/>
    <property type="match status" value="1"/>
</dbReference>
<keyword evidence="6" id="KW-0677">Repeat</keyword>
<dbReference type="SUPFAM" id="SSF52743">
    <property type="entry name" value="Subtilisin-like"/>
    <property type="match status" value="1"/>
</dbReference>
<evidence type="ECO:0000313" key="16">
    <source>
        <dbReference type="EMBL" id="RRD06344.1"/>
    </source>
</evidence>
<keyword evidence="8 10" id="KW-0720">Serine protease</keyword>
<dbReference type="Pfam" id="PF02225">
    <property type="entry name" value="PA"/>
    <property type="match status" value="1"/>
</dbReference>
<evidence type="ECO:0000256" key="10">
    <source>
        <dbReference type="PROSITE-ProRule" id="PRU01240"/>
    </source>
</evidence>
<keyword evidence="7 10" id="KW-0378">Hydrolase</keyword>
<evidence type="ECO:0000256" key="1">
    <source>
        <dbReference type="ARBA" id="ARBA00011073"/>
    </source>
</evidence>
<dbReference type="InterPro" id="IPR034216">
    <property type="entry name" value="C5a_Peptidase"/>
</dbReference>
<feature type="compositionally biased region" description="Polar residues" evidence="12">
    <location>
        <begin position="1507"/>
        <end position="1520"/>
    </location>
</feature>
<feature type="region of interest" description="Disordered" evidence="12">
    <location>
        <begin position="1640"/>
        <end position="1679"/>
    </location>
</feature>
<feature type="domain" description="Peptidase S8/S53" evidence="13">
    <location>
        <begin position="191"/>
        <end position="643"/>
    </location>
</feature>
<feature type="region of interest" description="Disordered" evidence="12">
    <location>
        <begin position="1501"/>
        <end position="1520"/>
    </location>
</feature>
<dbReference type="Gene3D" id="3.40.50.200">
    <property type="entry name" value="Peptidase S8/S53 domain"/>
    <property type="match status" value="1"/>
</dbReference>
<dbReference type="OrthoDB" id="614750at2"/>
<dbReference type="PANTHER" id="PTHR43806:SF11">
    <property type="entry name" value="CEREVISIN-RELATED"/>
    <property type="match status" value="1"/>
</dbReference>
<evidence type="ECO:0000256" key="6">
    <source>
        <dbReference type="ARBA" id="ARBA00022737"/>
    </source>
</evidence>
<dbReference type="InterPro" id="IPR037045">
    <property type="entry name" value="S8pro/Inhibitor_I9_sf"/>
</dbReference>
<feature type="domain" description="PA" evidence="14">
    <location>
        <begin position="434"/>
        <end position="512"/>
    </location>
</feature>
<dbReference type="PANTHER" id="PTHR43806">
    <property type="entry name" value="PEPTIDASE S8"/>
    <property type="match status" value="1"/>
</dbReference>
<feature type="active site" description="Charge relay system" evidence="9 10">
    <location>
        <position position="252"/>
    </location>
</feature>
<dbReference type="InterPro" id="IPR023827">
    <property type="entry name" value="Peptidase_S8_Asp-AS"/>
</dbReference>
<dbReference type="PROSITE" id="PS51892">
    <property type="entry name" value="SUBTILASE"/>
    <property type="match status" value="1"/>
</dbReference>
<keyword evidence="3" id="KW-0964">Secreted</keyword>
<feature type="region of interest" description="Disordered" evidence="12">
    <location>
        <begin position="73"/>
        <end position="101"/>
    </location>
</feature>